<dbReference type="EMBL" id="FNDB01000005">
    <property type="protein sequence ID" value="SDH24338.1"/>
    <property type="molecule type" value="Genomic_DNA"/>
</dbReference>
<dbReference type="AlphaFoldDB" id="A0A1G8ATM8"/>
<evidence type="ECO:0000313" key="2">
    <source>
        <dbReference type="EMBL" id="SDH24338.1"/>
    </source>
</evidence>
<name>A0A1G8ATM8_9FLAO</name>
<keyword evidence="3" id="KW-1185">Reference proteome</keyword>
<dbReference type="STRING" id="178355.SAMN04488062_105164"/>
<feature type="transmembrane region" description="Helical" evidence="1">
    <location>
        <begin position="79"/>
        <end position="99"/>
    </location>
</feature>
<gene>
    <name evidence="2" type="ORF">SAMN04488062_105164</name>
</gene>
<proteinExistence type="predicted"/>
<dbReference type="Proteomes" id="UP000199274">
    <property type="component" value="Unassembled WGS sequence"/>
</dbReference>
<organism evidence="2 3">
    <name type="scientific">Flavobacterium omnivorum</name>
    <dbReference type="NCBI Taxonomy" id="178355"/>
    <lineage>
        <taxon>Bacteria</taxon>
        <taxon>Pseudomonadati</taxon>
        <taxon>Bacteroidota</taxon>
        <taxon>Flavobacteriia</taxon>
        <taxon>Flavobacteriales</taxon>
        <taxon>Flavobacteriaceae</taxon>
        <taxon>Flavobacterium</taxon>
    </lineage>
</organism>
<keyword evidence="1" id="KW-1133">Transmembrane helix</keyword>
<keyword evidence="1" id="KW-0472">Membrane</keyword>
<protein>
    <submittedName>
        <fullName evidence="2">Uncharacterized protein</fullName>
    </submittedName>
</protein>
<keyword evidence="1" id="KW-0812">Transmembrane</keyword>
<sequence>MILNLLLFLSLLFLEITNQKWELMIISNMKTNDIILDENLMKFSSILANKTSNGFVVLERNDKLPYAVLFKKKKKVDHFFNFVIFCATLGLWSIAWIYITQVSSKAKKILIAIDEDGNPFEEKCYMG</sequence>
<evidence type="ECO:0000313" key="3">
    <source>
        <dbReference type="Proteomes" id="UP000199274"/>
    </source>
</evidence>
<accession>A0A1G8ATM8</accession>
<reference evidence="3" key="1">
    <citation type="submission" date="2016-10" db="EMBL/GenBank/DDBJ databases">
        <authorList>
            <person name="Varghese N."/>
            <person name="Submissions S."/>
        </authorList>
    </citation>
    <scope>NUCLEOTIDE SEQUENCE [LARGE SCALE GENOMIC DNA]</scope>
    <source>
        <strain evidence="3">CGMCC 1.2747</strain>
    </source>
</reference>
<evidence type="ECO:0000256" key="1">
    <source>
        <dbReference type="SAM" id="Phobius"/>
    </source>
</evidence>